<organism evidence="1 2">
    <name type="scientific">Nocardia huaxiensis</name>
    <dbReference type="NCBI Taxonomy" id="2755382"/>
    <lineage>
        <taxon>Bacteria</taxon>
        <taxon>Bacillati</taxon>
        <taxon>Actinomycetota</taxon>
        <taxon>Actinomycetes</taxon>
        <taxon>Mycobacteriales</taxon>
        <taxon>Nocardiaceae</taxon>
        <taxon>Nocardia</taxon>
    </lineage>
</organism>
<sequence length="97" mass="10459">MSSDNTNPFNAAFRVRSVAVASRSSPCRRNLPVTAPGMRFSTPPDNGPRIVGGMRCACGIAVVQPIMERLESLVRIDLATSLNPSTATNEQKEEEVL</sequence>
<dbReference type="EMBL" id="CP059399">
    <property type="protein sequence ID" value="QLY30192.1"/>
    <property type="molecule type" value="Genomic_DNA"/>
</dbReference>
<keyword evidence="2" id="KW-1185">Reference proteome</keyword>
<gene>
    <name evidence="1" type="ORF">H0264_34355</name>
</gene>
<evidence type="ECO:0000313" key="2">
    <source>
        <dbReference type="Proteomes" id="UP000515512"/>
    </source>
</evidence>
<accession>A0A7D6V8B4</accession>
<proteinExistence type="predicted"/>
<dbReference type="RefSeq" id="WP_181581391.1">
    <property type="nucleotide sequence ID" value="NZ_CP059399.1"/>
</dbReference>
<evidence type="ECO:0000313" key="1">
    <source>
        <dbReference type="EMBL" id="QLY30192.1"/>
    </source>
</evidence>
<reference evidence="1 2" key="1">
    <citation type="submission" date="2020-07" db="EMBL/GenBank/DDBJ databases">
        <authorList>
            <person name="Zhuang K."/>
            <person name="Ran Y."/>
        </authorList>
    </citation>
    <scope>NUCLEOTIDE SEQUENCE [LARGE SCALE GENOMIC DNA]</scope>
    <source>
        <strain evidence="1 2">WCH-YHL-001</strain>
    </source>
</reference>
<dbReference type="AlphaFoldDB" id="A0A7D6V8B4"/>
<protein>
    <submittedName>
        <fullName evidence="1">Uncharacterized protein</fullName>
    </submittedName>
</protein>
<name>A0A7D6V8B4_9NOCA</name>
<dbReference type="Proteomes" id="UP000515512">
    <property type="component" value="Chromosome"/>
</dbReference>
<dbReference type="KEGG" id="nhu:H0264_34355"/>